<dbReference type="OrthoDB" id="10260024at2759"/>
<comment type="similarity">
    <text evidence="1">Belongs to the UPF0598 family.</text>
</comment>
<dbReference type="InterPro" id="IPR028108">
    <property type="entry name" value="DUF4505"/>
</dbReference>
<dbReference type="STRING" id="157072.A0A024UUT1"/>
<proteinExistence type="inferred from homology"/>
<evidence type="ECO:0000313" key="2">
    <source>
        <dbReference type="EMBL" id="ETW10104.1"/>
    </source>
</evidence>
<dbReference type="eggNOG" id="ENOG502R8EE">
    <property type="taxonomic scope" value="Eukaryota"/>
</dbReference>
<dbReference type="Pfam" id="PF14956">
    <property type="entry name" value="DUF4505"/>
    <property type="match status" value="1"/>
</dbReference>
<dbReference type="PANTHER" id="PTHR31449:SF3">
    <property type="entry name" value="UPF0598 PROTEIN C8ORF82"/>
    <property type="match status" value="1"/>
</dbReference>
<organism evidence="2">
    <name type="scientific">Aphanomyces invadans</name>
    <dbReference type="NCBI Taxonomy" id="157072"/>
    <lineage>
        <taxon>Eukaryota</taxon>
        <taxon>Sar</taxon>
        <taxon>Stramenopiles</taxon>
        <taxon>Oomycota</taxon>
        <taxon>Saprolegniomycetes</taxon>
        <taxon>Saprolegniales</taxon>
        <taxon>Verrucalvaceae</taxon>
        <taxon>Aphanomyces</taxon>
    </lineage>
</organism>
<gene>
    <name evidence="2" type="ORF">H310_00481</name>
</gene>
<dbReference type="VEuPathDB" id="FungiDB:H310_00481"/>
<dbReference type="PANTHER" id="PTHR31449">
    <property type="entry name" value="UPF0598 PROTEIN C8ORF82"/>
    <property type="match status" value="1"/>
</dbReference>
<protein>
    <submittedName>
        <fullName evidence="2">Uncharacterized protein</fullName>
    </submittedName>
</protein>
<dbReference type="GeneID" id="20077531"/>
<evidence type="ECO:0000256" key="1">
    <source>
        <dbReference type="ARBA" id="ARBA00006322"/>
    </source>
</evidence>
<sequence>MLGWMRSGPGRLPLLRVRGFSTEAVYAEQLQLKQIKRVLRPPCTRSHLLLPRRPPSGQLFLEDTMPKTIATSLKSHSFLRFFFGQLRPNPNAGKMSSLFHDYSYTSPCGSEMNYIKAADTPFVFSELKADDKGDWTLVTNAGQAVRFDPSHLAMSTATHRLYHWLQTKHVSLFALLRSQVAVEVSQTIDFRENGHHVVQWKGGQVPLTLDTSRPPLTAQHLKILD</sequence>
<dbReference type="RefSeq" id="XP_008861515.1">
    <property type="nucleotide sequence ID" value="XM_008863293.1"/>
</dbReference>
<name>A0A024UUT1_9STRA</name>
<reference evidence="2" key="1">
    <citation type="submission" date="2013-12" db="EMBL/GenBank/DDBJ databases">
        <title>The Genome Sequence of Aphanomyces invadans NJM9701.</title>
        <authorList>
            <consortium name="The Broad Institute Genomics Platform"/>
            <person name="Russ C."/>
            <person name="Tyler B."/>
            <person name="van West P."/>
            <person name="Dieguez-Uribeondo J."/>
            <person name="Young S.K."/>
            <person name="Zeng Q."/>
            <person name="Gargeya S."/>
            <person name="Fitzgerald M."/>
            <person name="Abouelleil A."/>
            <person name="Alvarado L."/>
            <person name="Chapman S.B."/>
            <person name="Gainer-Dewar J."/>
            <person name="Goldberg J."/>
            <person name="Griggs A."/>
            <person name="Gujja S."/>
            <person name="Hansen M."/>
            <person name="Howarth C."/>
            <person name="Imamovic A."/>
            <person name="Ireland A."/>
            <person name="Larimer J."/>
            <person name="McCowan C."/>
            <person name="Murphy C."/>
            <person name="Pearson M."/>
            <person name="Poon T.W."/>
            <person name="Priest M."/>
            <person name="Roberts A."/>
            <person name="Saif S."/>
            <person name="Shea T."/>
            <person name="Sykes S."/>
            <person name="Wortman J."/>
            <person name="Nusbaum C."/>
            <person name="Birren B."/>
        </authorList>
    </citation>
    <scope>NUCLEOTIDE SEQUENCE [LARGE SCALE GENOMIC DNA]</scope>
    <source>
        <strain evidence="2">NJM9701</strain>
    </source>
</reference>
<dbReference type="AlphaFoldDB" id="A0A024UUT1"/>
<accession>A0A024UUT1</accession>
<dbReference type="EMBL" id="KI913952">
    <property type="protein sequence ID" value="ETW10104.1"/>
    <property type="molecule type" value="Genomic_DNA"/>
</dbReference>